<dbReference type="RefSeq" id="XP_013886411.1">
    <property type="nucleotide sequence ID" value="XM_014030957.1"/>
</dbReference>
<dbReference type="GeneID" id="106534349"/>
<dbReference type="AlphaFoldDB" id="A0A2I4D2E6"/>
<evidence type="ECO:0000256" key="1">
    <source>
        <dbReference type="SAM" id="MobiDB-lite"/>
    </source>
</evidence>
<gene>
    <name evidence="3" type="primary">LOC106534349</name>
</gene>
<reference evidence="3" key="1">
    <citation type="submission" date="2025-08" db="UniProtKB">
        <authorList>
            <consortium name="RefSeq"/>
        </authorList>
    </citation>
    <scope>IDENTIFICATION</scope>
    <source>
        <strain evidence="3">Quisiro</strain>
        <tissue evidence="3">Liver</tissue>
    </source>
</reference>
<evidence type="ECO:0000313" key="2">
    <source>
        <dbReference type="Proteomes" id="UP000192220"/>
    </source>
</evidence>
<dbReference type="PANTHER" id="PTHR33480">
    <property type="entry name" value="SET DOMAIN-CONTAINING PROTEIN-RELATED"/>
    <property type="match status" value="1"/>
</dbReference>
<sequence length="450" mass="51278">MTQDEVAIAVKSDEYILKVGEKMYNRQRENASHHENVRQTMRGLGRLLIQGRKVTPLKQMKDYILPQNFHHVVQAVKDVAGFNEKLNKFQKPTLATKLGQSIQRVADIMEAEALSCQNNVKKRAVQEFRRIYSLTWNDMISSAAYRTVEEKKWNKAKLIPLADDVKKMHMCISDRQGKCYKKLMEEKTSANWSNLAKVLLAQIILFNRRREGEVSKMSLEAFVNRDKSPVNEDVTEALSELEKKLCHHFERVEIRGKRGRKVPIILTPDMVESLELLVKERGSCGVGENSYFFARPGFETRLRGSDCIRELAKSCGAQKPEALSSTKLRKQVATLSQVLNLNDTEQDLLADFLGHDIRVHRKFYRLPEGTLQLAKISKVLMACEQGRLAEFKGKSLDQISISPKDTSEVGEESSGEESEDTQGKSLSGMYAFKIDLIVFDSAIQQFCFNH</sequence>
<dbReference type="KEGG" id="alim:106534349"/>
<feature type="compositionally biased region" description="Acidic residues" evidence="1">
    <location>
        <begin position="408"/>
        <end position="420"/>
    </location>
</feature>
<dbReference type="InParanoid" id="A0A2I4D2E6"/>
<feature type="region of interest" description="Disordered" evidence="1">
    <location>
        <begin position="402"/>
        <end position="423"/>
    </location>
</feature>
<protein>
    <submittedName>
        <fullName evidence="3">Uncharacterized protein LOC106534349</fullName>
    </submittedName>
</protein>
<dbReference type="STRING" id="52670.A0A2I4D2E6"/>
<organism evidence="2 3">
    <name type="scientific">Austrofundulus limnaeus</name>
    <name type="common">Annual killifish</name>
    <dbReference type="NCBI Taxonomy" id="52670"/>
    <lineage>
        <taxon>Eukaryota</taxon>
        <taxon>Metazoa</taxon>
        <taxon>Chordata</taxon>
        <taxon>Craniata</taxon>
        <taxon>Vertebrata</taxon>
        <taxon>Euteleostomi</taxon>
        <taxon>Actinopterygii</taxon>
        <taxon>Neopterygii</taxon>
        <taxon>Teleostei</taxon>
        <taxon>Neoteleostei</taxon>
        <taxon>Acanthomorphata</taxon>
        <taxon>Ovalentaria</taxon>
        <taxon>Atherinomorphae</taxon>
        <taxon>Cyprinodontiformes</taxon>
        <taxon>Rivulidae</taxon>
        <taxon>Austrofundulus</taxon>
    </lineage>
</organism>
<dbReference type="PANTHER" id="PTHR33480:SF5">
    <property type="entry name" value="SI:DKEY-51D8.9"/>
    <property type="match status" value="1"/>
</dbReference>
<evidence type="ECO:0000313" key="3">
    <source>
        <dbReference type="RefSeq" id="XP_013886411.1"/>
    </source>
</evidence>
<dbReference type="Proteomes" id="UP000192220">
    <property type="component" value="Unplaced"/>
</dbReference>
<accession>A0A2I4D2E6</accession>
<name>A0A2I4D2E6_AUSLI</name>
<proteinExistence type="predicted"/>
<dbReference type="OrthoDB" id="5376140at2759"/>
<keyword evidence="2" id="KW-1185">Reference proteome</keyword>